<evidence type="ECO:0000313" key="1">
    <source>
        <dbReference type="EMBL" id="KAJ8505563.1"/>
    </source>
</evidence>
<keyword evidence="2" id="KW-1185">Reference proteome</keyword>
<accession>A0AAV8RIT1</accession>
<comment type="caution">
    <text evidence="1">The sequence shown here is derived from an EMBL/GenBank/DDBJ whole genome shotgun (WGS) entry which is preliminary data.</text>
</comment>
<dbReference type="AlphaFoldDB" id="A0AAV8RIT1"/>
<organism evidence="1 2">
    <name type="scientific">Ensete ventricosum</name>
    <name type="common">Abyssinian banana</name>
    <name type="synonym">Musa ensete</name>
    <dbReference type="NCBI Taxonomy" id="4639"/>
    <lineage>
        <taxon>Eukaryota</taxon>
        <taxon>Viridiplantae</taxon>
        <taxon>Streptophyta</taxon>
        <taxon>Embryophyta</taxon>
        <taxon>Tracheophyta</taxon>
        <taxon>Spermatophyta</taxon>
        <taxon>Magnoliopsida</taxon>
        <taxon>Liliopsida</taxon>
        <taxon>Zingiberales</taxon>
        <taxon>Musaceae</taxon>
        <taxon>Ensete</taxon>
    </lineage>
</organism>
<dbReference type="Proteomes" id="UP001222027">
    <property type="component" value="Unassembled WGS sequence"/>
</dbReference>
<gene>
    <name evidence="1" type="ORF">OPV22_006449</name>
</gene>
<protein>
    <submittedName>
        <fullName evidence="1">Uncharacterized protein</fullName>
    </submittedName>
</protein>
<name>A0AAV8RIT1_ENSVE</name>
<sequence length="74" mass="8324">MDSCSLCSRRTLLNRTRAAPLCSSDSPSTLEFSSPLGIKASRGCHLLRPGWRRLRAFRVSEDWEGNDLISMLLK</sequence>
<reference evidence="1 2" key="1">
    <citation type="submission" date="2022-12" db="EMBL/GenBank/DDBJ databases">
        <title>Chromosome-scale assembly of the Ensete ventricosum genome.</title>
        <authorList>
            <person name="Dussert Y."/>
            <person name="Stocks J."/>
            <person name="Wendawek A."/>
            <person name="Woldeyes F."/>
            <person name="Nichols R.A."/>
            <person name="Borrell J.S."/>
        </authorList>
    </citation>
    <scope>NUCLEOTIDE SEQUENCE [LARGE SCALE GENOMIC DNA]</scope>
    <source>
        <strain evidence="2">cv. Maze</strain>
        <tissue evidence="1">Seeds</tissue>
    </source>
</reference>
<proteinExistence type="predicted"/>
<evidence type="ECO:0000313" key="2">
    <source>
        <dbReference type="Proteomes" id="UP001222027"/>
    </source>
</evidence>
<dbReference type="EMBL" id="JAQQAF010000002">
    <property type="protein sequence ID" value="KAJ8505563.1"/>
    <property type="molecule type" value="Genomic_DNA"/>
</dbReference>